<sequence>MAFRHPTLDTELTFAQKFPPTCRNSKMPLLAGAALAAIKFAGPVLGPATVVIGFGPLGPIAGGLAAAAQGAIYGAAVPAGGVFAVLQAIGMAV</sequence>
<evidence type="ECO:0000313" key="2">
    <source>
        <dbReference type="Proteomes" id="UP000660729"/>
    </source>
</evidence>
<accession>A0A8H6RMS1</accession>
<name>A0A8H6RMS1_9PEZI</name>
<reference evidence="1" key="1">
    <citation type="submission" date="2020-04" db="EMBL/GenBank/DDBJ databases">
        <title>Draft genome resource of the tomato pathogen Pseudocercospora fuligena.</title>
        <authorList>
            <person name="Zaccaron A."/>
        </authorList>
    </citation>
    <scope>NUCLEOTIDE SEQUENCE</scope>
    <source>
        <strain evidence="1">PF001</strain>
    </source>
</reference>
<organism evidence="1 2">
    <name type="scientific">Pseudocercospora fuligena</name>
    <dbReference type="NCBI Taxonomy" id="685502"/>
    <lineage>
        <taxon>Eukaryota</taxon>
        <taxon>Fungi</taxon>
        <taxon>Dikarya</taxon>
        <taxon>Ascomycota</taxon>
        <taxon>Pezizomycotina</taxon>
        <taxon>Dothideomycetes</taxon>
        <taxon>Dothideomycetidae</taxon>
        <taxon>Mycosphaerellales</taxon>
        <taxon>Mycosphaerellaceae</taxon>
        <taxon>Pseudocercospora</taxon>
    </lineage>
</organism>
<dbReference type="EMBL" id="JABCIY010000070">
    <property type="protein sequence ID" value="KAF7193894.1"/>
    <property type="molecule type" value="Genomic_DNA"/>
</dbReference>
<protein>
    <submittedName>
        <fullName evidence="1">Uncharacterized protein</fullName>
    </submittedName>
</protein>
<keyword evidence="2" id="KW-1185">Reference proteome</keyword>
<comment type="caution">
    <text evidence="1">The sequence shown here is derived from an EMBL/GenBank/DDBJ whole genome shotgun (WGS) entry which is preliminary data.</text>
</comment>
<dbReference type="InterPro" id="IPR038213">
    <property type="entry name" value="IFI6/IFI27-like_sf"/>
</dbReference>
<evidence type="ECO:0000313" key="1">
    <source>
        <dbReference type="EMBL" id="KAF7193894.1"/>
    </source>
</evidence>
<dbReference type="AlphaFoldDB" id="A0A8H6RMS1"/>
<gene>
    <name evidence="1" type="ORF">HII31_04784</name>
</gene>
<dbReference type="Gene3D" id="6.10.110.10">
    <property type="match status" value="1"/>
</dbReference>
<proteinExistence type="predicted"/>
<dbReference type="Proteomes" id="UP000660729">
    <property type="component" value="Unassembled WGS sequence"/>
</dbReference>